<dbReference type="SUPFAM" id="SSF53098">
    <property type="entry name" value="Ribonuclease H-like"/>
    <property type="match status" value="1"/>
</dbReference>
<evidence type="ECO:0000313" key="4">
    <source>
        <dbReference type="Proteomes" id="UP001281410"/>
    </source>
</evidence>
<feature type="region of interest" description="Disordered" evidence="1">
    <location>
        <begin position="1"/>
        <end position="22"/>
    </location>
</feature>
<accession>A0AAE0B8L6</accession>
<evidence type="ECO:0000313" key="3">
    <source>
        <dbReference type="EMBL" id="KAK3231275.1"/>
    </source>
</evidence>
<dbReference type="InterPro" id="IPR036397">
    <property type="entry name" value="RNaseH_sf"/>
</dbReference>
<proteinExistence type="predicted"/>
<organism evidence="3 4">
    <name type="scientific">Dipteronia sinensis</name>
    <dbReference type="NCBI Taxonomy" id="43782"/>
    <lineage>
        <taxon>Eukaryota</taxon>
        <taxon>Viridiplantae</taxon>
        <taxon>Streptophyta</taxon>
        <taxon>Embryophyta</taxon>
        <taxon>Tracheophyta</taxon>
        <taxon>Spermatophyta</taxon>
        <taxon>Magnoliopsida</taxon>
        <taxon>eudicotyledons</taxon>
        <taxon>Gunneridae</taxon>
        <taxon>Pentapetalae</taxon>
        <taxon>rosids</taxon>
        <taxon>malvids</taxon>
        <taxon>Sapindales</taxon>
        <taxon>Sapindaceae</taxon>
        <taxon>Hippocastanoideae</taxon>
        <taxon>Acereae</taxon>
        <taxon>Dipteronia</taxon>
    </lineage>
</organism>
<dbReference type="Pfam" id="PF13456">
    <property type="entry name" value="RVT_3"/>
    <property type="match status" value="1"/>
</dbReference>
<dbReference type="PANTHER" id="PTHR47723">
    <property type="entry name" value="OS05G0353850 PROTEIN"/>
    <property type="match status" value="1"/>
</dbReference>
<dbReference type="InterPro" id="IPR012337">
    <property type="entry name" value="RNaseH-like_sf"/>
</dbReference>
<gene>
    <name evidence="3" type="ORF">Dsin_003156</name>
</gene>
<dbReference type="InterPro" id="IPR053151">
    <property type="entry name" value="RNase_H-like"/>
</dbReference>
<dbReference type="CDD" id="cd06222">
    <property type="entry name" value="RNase_H_like"/>
    <property type="match status" value="1"/>
</dbReference>
<comment type="caution">
    <text evidence="3">The sequence shown here is derived from an EMBL/GenBank/DDBJ whole genome shotgun (WGS) entry which is preliminary data.</text>
</comment>
<dbReference type="PANTHER" id="PTHR47723:SF19">
    <property type="entry name" value="POLYNUCLEOTIDYL TRANSFERASE, RIBONUCLEASE H-LIKE SUPERFAMILY PROTEIN"/>
    <property type="match status" value="1"/>
</dbReference>
<reference evidence="3" key="1">
    <citation type="journal article" date="2023" name="Plant J.">
        <title>Genome sequences and population genomics provide insights into the demographic history, inbreeding, and mutation load of two 'living fossil' tree species of Dipteronia.</title>
        <authorList>
            <person name="Feng Y."/>
            <person name="Comes H.P."/>
            <person name="Chen J."/>
            <person name="Zhu S."/>
            <person name="Lu R."/>
            <person name="Zhang X."/>
            <person name="Li P."/>
            <person name="Qiu J."/>
            <person name="Olsen K.M."/>
            <person name="Qiu Y."/>
        </authorList>
    </citation>
    <scope>NUCLEOTIDE SEQUENCE</scope>
    <source>
        <strain evidence="3">NBL</strain>
    </source>
</reference>
<dbReference type="InterPro" id="IPR002156">
    <property type="entry name" value="RNaseH_domain"/>
</dbReference>
<dbReference type="AlphaFoldDB" id="A0AAE0B8L6"/>
<dbReference type="GO" id="GO:0003676">
    <property type="term" value="F:nucleic acid binding"/>
    <property type="evidence" value="ECO:0007669"/>
    <property type="project" value="InterPro"/>
</dbReference>
<sequence length="99" mass="11457">MSQDRDNLEDLNPFSKSPAMDSGMRGCGAVFRNCRSFVKCCFAIPLGQTFAFEAELLTATMGINFAWKYGWRRIWLKSDSSYVVQLLFSCFEHVLWRVR</sequence>
<dbReference type="EMBL" id="JANJYJ010000001">
    <property type="protein sequence ID" value="KAK3231275.1"/>
    <property type="molecule type" value="Genomic_DNA"/>
</dbReference>
<evidence type="ECO:0000259" key="2">
    <source>
        <dbReference type="Pfam" id="PF13456"/>
    </source>
</evidence>
<dbReference type="InterPro" id="IPR044730">
    <property type="entry name" value="RNase_H-like_dom_plant"/>
</dbReference>
<name>A0AAE0B8L6_9ROSI</name>
<dbReference type="Proteomes" id="UP001281410">
    <property type="component" value="Unassembled WGS sequence"/>
</dbReference>
<keyword evidence="4" id="KW-1185">Reference proteome</keyword>
<evidence type="ECO:0000256" key="1">
    <source>
        <dbReference type="SAM" id="MobiDB-lite"/>
    </source>
</evidence>
<feature type="domain" description="RNase H type-1" evidence="2">
    <location>
        <begin position="22"/>
        <end position="87"/>
    </location>
</feature>
<protein>
    <recommendedName>
        <fullName evidence="2">RNase H type-1 domain-containing protein</fullName>
    </recommendedName>
</protein>
<dbReference type="Gene3D" id="3.30.420.10">
    <property type="entry name" value="Ribonuclease H-like superfamily/Ribonuclease H"/>
    <property type="match status" value="1"/>
</dbReference>
<dbReference type="GO" id="GO:0004523">
    <property type="term" value="F:RNA-DNA hybrid ribonuclease activity"/>
    <property type="evidence" value="ECO:0007669"/>
    <property type="project" value="InterPro"/>
</dbReference>